<evidence type="ECO:0000256" key="6">
    <source>
        <dbReference type="ARBA" id="ARBA00023251"/>
    </source>
</evidence>
<dbReference type="SUPFAM" id="SSF56601">
    <property type="entry name" value="beta-lactamase/transpeptidase-like"/>
    <property type="match status" value="1"/>
</dbReference>
<dbReference type="PANTHER" id="PTHR30627:SF6">
    <property type="entry name" value="BETA-LACTAMASE YBXI-RELATED"/>
    <property type="match status" value="1"/>
</dbReference>
<dbReference type="Pfam" id="PF00905">
    <property type="entry name" value="Transpeptidase"/>
    <property type="match status" value="1"/>
</dbReference>
<evidence type="ECO:0000313" key="9">
    <source>
        <dbReference type="EMBL" id="MEC4265698.1"/>
    </source>
</evidence>
<dbReference type="InterPro" id="IPR002137">
    <property type="entry name" value="Beta-lactam_class-D_AS"/>
</dbReference>
<evidence type="ECO:0000256" key="3">
    <source>
        <dbReference type="ARBA" id="ARBA00012865"/>
    </source>
</evidence>
<feature type="domain" description="Penicillin-binding protein transpeptidase" evidence="8">
    <location>
        <begin position="40"/>
        <end position="229"/>
    </location>
</feature>
<evidence type="ECO:0000256" key="7">
    <source>
        <dbReference type="RuleBase" id="RU361140"/>
    </source>
</evidence>
<name>A0ABU6IRU5_9FLAO</name>
<evidence type="ECO:0000256" key="5">
    <source>
        <dbReference type="ARBA" id="ARBA00022801"/>
    </source>
</evidence>
<proteinExistence type="inferred from homology"/>
<dbReference type="PROSITE" id="PS00337">
    <property type="entry name" value="BETA_LACTAMASE_D"/>
    <property type="match status" value="1"/>
</dbReference>
<comment type="similarity">
    <text evidence="2 7">Belongs to the class-D beta-lactamase family.</text>
</comment>
<reference evidence="9 10" key="1">
    <citation type="submission" date="2024-01" db="EMBL/GenBank/DDBJ databases">
        <title>The strains designed SYSU M86414 and SYSU M84420 isolated from the marine sediment in San Sha City (Hainan Province, China).</title>
        <authorList>
            <person name="Guo D."/>
        </authorList>
    </citation>
    <scope>NUCLEOTIDE SEQUENCE [LARGE SCALE GENOMIC DNA]</scope>
    <source>
        <strain evidence="9 10">SYSU M84420</strain>
    </source>
</reference>
<comment type="caution">
    <text evidence="9">The sequence shown here is derived from an EMBL/GenBank/DDBJ whole genome shotgun (WGS) entry which is preliminary data.</text>
</comment>
<sequence length="253" mass="29119">MTSVTGVNINGISNSLGLKGSTTIYDYNHKKWMYTDEQDANVATLPASTFKILNSLIALEYKAVQDETEILNWDGKPKSHFGTVIKAWNKDTDMRSAYKNSTVWFYVEMAKRIGRKKYRKILKKCNYGNGNFSEKGTDFWNYGDFSITPKNQIQLLIKLYENELPFSDGNIDKVKEIMISDRSDTRVLRGKTGWTRKDGIDIGWWVGYVETTDGNIFFFATRLQKDVQDTNTNFSRGRIAVTERILNDLGVHW</sequence>
<evidence type="ECO:0000256" key="4">
    <source>
        <dbReference type="ARBA" id="ARBA00022729"/>
    </source>
</evidence>
<comment type="catalytic activity">
    <reaction evidence="1 7">
        <text>a beta-lactam + H2O = a substituted beta-amino acid</text>
        <dbReference type="Rhea" id="RHEA:20401"/>
        <dbReference type="ChEBI" id="CHEBI:15377"/>
        <dbReference type="ChEBI" id="CHEBI:35627"/>
        <dbReference type="ChEBI" id="CHEBI:140347"/>
        <dbReference type="EC" id="3.5.2.6"/>
    </reaction>
</comment>
<dbReference type="RefSeq" id="WP_326278697.1">
    <property type="nucleotide sequence ID" value="NZ_JAYKYV010000007.1"/>
</dbReference>
<keyword evidence="6 7" id="KW-0046">Antibiotic resistance</keyword>
<evidence type="ECO:0000256" key="2">
    <source>
        <dbReference type="ARBA" id="ARBA00007898"/>
    </source>
</evidence>
<dbReference type="PANTHER" id="PTHR30627">
    <property type="entry name" value="PEPTIDOGLYCAN D,D-TRANSPEPTIDASE"/>
    <property type="match status" value="1"/>
</dbReference>
<keyword evidence="10" id="KW-1185">Reference proteome</keyword>
<organism evidence="9 10">
    <name type="scientific">Flagellimonas halotolerans</name>
    <dbReference type="NCBI Taxonomy" id="3112164"/>
    <lineage>
        <taxon>Bacteria</taxon>
        <taxon>Pseudomonadati</taxon>
        <taxon>Bacteroidota</taxon>
        <taxon>Flavobacteriia</taxon>
        <taxon>Flavobacteriales</taxon>
        <taxon>Flavobacteriaceae</taxon>
        <taxon>Flagellimonas</taxon>
    </lineage>
</organism>
<dbReference type="InterPro" id="IPR001460">
    <property type="entry name" value="PCN-bd_Tpept"/>
</dbReference>
<accession>A0ABU6IRU5</accession>
<dbReference type="Proteomes" id="UP001355298">
    <property type="component" value="Unassembled WGS sequence"/>
</dbReference>
<evidence type="ECO:0000259" key="8">
    <source>
        <dbReference type="Pfam" id="PF00905"/>
    </source>
</evidence>
<dbReference type="EMBL" id="JAYMGW010000007">
    <property type="protein sequence ID" value="MEC4265698.1"/>
    <property type="molecule type" value="Genomic_DNA"/>
</dbReference>
<dbReference type="Gene3D" id="3.40.710.10">
    <property type="entry name" value="DD-peptidase/beta-lactamase superfamily"/>
    <property type="match status" value="1"/>
</dbReference>
<gene>
    <name evidence="9" type="ORF">VOP03_10085</name>
</gene>
<dbReference type="EC" id="3.5.2.6" evidence="3 7"/>
<dbReference type="InterPro" id="IPR012338">
    <property type="entry name" value="Beta-lactam/transpept-like"/>
</dbReference>
<keyword evidence="4" id="KW-0732">Signal</keyword>
<dbReference type="InterPro" id="IPR050515">
    <property type="entry name" value="Beta-lactam/transpept"/>
</dbReference>
<evidence type="ECO:0000313" key="10">
    <source>
        <dbReference type="Proteomes" id="UP001355298"/>
    </source>
</evidence>
<evidence type="ECO:0000256" key="1">
    <source>
        <dbReference type="ARBA" id="ARBA00001526"/>
    </source>
</evidence>
<keyword evidence="5 7" id="KW-0378">Hydrolase</keyword>
<protein>
    <recommendedName>
        <fullName evidence="3 7">Beta-lactamase</fullName>
        <ecNumber evidence="3 7">3.5.2.6</ecNumber>
    </recommendedName>
</protein>